<dbReference type="SMART" id="SM00710">
    <property type="entry name" value="PbH1"/>
    <property type="match status" value="6"/>
</dbReference>
<dbReference type="Proteomes" id="UP000307790">
    <property type="component" value="Unassembled WGS sequence"/>
</dbReference>
<organism evidence="2 3">
    <name type="scientific">Thalassotalea litorea</name>
    <dbReference type="NCBI Taxonomy" id="2020715"/>
    <lineage>
        <taxon>Bacteria</taxon>
        <taxon>Pseudomonadati</taxon>
        <taxon>Pseudomonadota</taxon>
        <taxon>Gammaproteobacteria</taxon>
        <taxon>Alteromonadales</taxon>
        <taxon>Colwelliaceae</taxon>
        <taxon>Thalassotalea</taxon>
    </lineage>
</organism>
<proteinExistence type="predicted"/>
<keyword evidence="3" id="KW-1185">Reference proteome</keyword>
<dbReference type="InterPro" id="IPR011050">
    <property type="entry name" value="Pectin_lyase_fold/virulence"/>
</dbReference>
<feature type="signal peptide" evidence="1">
    <location>
        <begin position="1"/>
        <end position="27"/>
    </location>
</feature>
<dbReference type="InterPro" id="IPR006626">
    <property type="entry name" value="PbH1"/>
</dbReference>
<dbReference type="OrthoDB" id="6475864at2"/>
<dbReference type="RefSeq" id="WP_138319329.1">
    <property type="nucleotide sequence ID" value="NZ_VCBC01000006.1"/>
</dbReference>
<dbReference type="CDD" id="cd14251">
    <property type="entry name" value="PL-6"/>
    <property type="match status" value="1"/>
</dbReference>
<dbReference type="Pfam" id="PF14592">
    <property type="entry name" value="Chondroitinas_B"/>
    <property type="match status" value="1"/>
</dbReference>
<keyword evidence="2" id="KW-0456">Lyase</keyword>
<name>A0A5R9IUQ0_9GAMM</name>
<evidence type="ECO:0000313" key="3">
    <source>
        <dbReference type="Proteomes" id="UP000307790"/>
    </source>
</evidence>
<reference evidence="2 3" key="1">
    <citation type="submission" date="2019-05" db="EMBL/GenBank/DDBJ databases">
        <title>Genome sequences of Thalassotalea litorea 1K03283.</title>
        <authorList>
            <person name="Zhang D."/>
        </authorList>
    </citation>
    <scope>NUCLEOTIDE SEQUENCE [LARGE SCALE GENOMIC DNA]</scope>
    <source>
        <strain evidence="2 3">MCCC 1K03283</strain>
    </source>
</reference>
<dbReference type="EMBL" id="VCBC01000006">
    <property type="protein sequence ID" value="TLU65668.1"/>
    <property type="molecule type" value="Genomic_DNA"/>
</dbReference>
<dbReference type="AlphaFoldDB" id="A0A5R9IUQ0"/>
<dbReference type="InterPro" id="IPR039513">
    <property type="entry name" value="PL-6"/>
</dbReference>
<accession>A0A5R9IUQ0</accession>
<protein>
    <submittedName>
        <fullName evidence="2">Alginate lyase</fullName>
    </submittedName>
</protein>
<dbReference type="GO" id="GO:0016829">
    <property type="term" value="F:lyase activity"/>
    <property type="evidence" value="ECO:0007669"/>
    <property type="project" value="UniProtKB-KW"/>
</dbReference>
<evidence type="ECO:0000313" key="2">
    <source>
        <dbReference type="EMBL" id="TLU65668.1"/>
    </source>
</evidence>
<comment type="caution">
    <text evidence="2">The sequence shown here is derived from an EMBL/GenBank/DDBJ whole genome shotgun (WGS) entry which is preliminary data.</text>
</comment>
<sequence>MSRIVKLVKTFLPLIALSLPLMSNAVAAKQFKVSSQEQYSKTLKKVQPGDTIVLADKVWKDFEIVFKAKGTKAKPITLTAETSGKTILSGNSNLRLAGEHLIVKGLVFKDGYSPTGEVISFRRNKDDLAYHTRVTEVVIDHYSNPDKFESDKWVVMYGKHNRFDHSHLVGKSNSGVTMAVRLNSEQSQENHHKIDHNYFGPRPILGSNGGETLRIGTSHYSLSDSFTIVENNYFDRCNGEVEIISNKSGKNEFRGNVFFESRGTLTLRHGSGNLVEENIFFGNGVDHTGGIRVINGDQTIRNNYLQGLTGYRFGSGFTVMNGVVNSPINRYHQVENAKIENNTLINVDHIHLAAGSDKERQAVPVDSVFANNLIVNDTDQDNFSIFDDVSGIEFDNNVRSNVTEPKLTEGFSDQNITLEKADNGLLYAKDASEKVGVSPALKVLDKEQTGVSWYAKPGREEDFDQGKVHQVKNADGLYKALEQAQSSDVIALTKGEYILDKIIPLTKTLTFKSLDSDNVATLKISRSTTFDIKDGGNLKLKDVILDGQYAPDSAGNAVIRTSKIPMLDNYRFIADNIQVSGLDINHSFHFFDVGNRSFANEIVITNSSFSKITGDILRLDKEMDDLGIYNGEYITLTDNVFESIQGAVAKVYRGGTDESTFGPHFTFKNNQVISTGKGKRNKYKASLYLHGVQVSNIEMNEFSNSAGLVIEHTVGEPQTLVKSNDFIATPKVDVKELNFPGEITATLTDNHYQAAAKK</sequence>
<dbReference type="SUPFAM" id="SSF51126">
    <property type="entry name" value="Pectin lyase-like"/>
    <property type="match status" value="2"/>
</dbReference>
<evidence type="ECO:0000256" key="1">
    <source>
        <dbReference type="SAM" id="SignalP"/>
    </source>
</evidence>
<keyword evidence="1" id="KW-0732">Signal</keyword>
<dbReference type="InterPro" id="IPR012334">
    <property type="entry name" value="Pectin_lyas_fold"/>
</dbReference>
<gene>
    <name evidence="2" type="ORF">FE810_06975</name>
</gene>
<dbReference type="Gene3D" id="2.160.20.10">
    <property type="entry name" value="Single-stranded right-handed beta-helix, Pectin lyase-like"/>
    <property type="match status" value="1"/>
</dbReference>
<feature type="chain" id="PRO_5024334010" evidence="1">
    <location>
        <begin position="28"/>
        <end position="758"/>
    </location>
</feature>